<accession>A0A366HQR5</accession>
<dbReference type="Proteomes" id="UP000253426">
    <property type="component" value="Unassembled WGS sequence"/>
</dbReference>
<feature type="signal peptide" evidence="2">
    <location>
        <begin position="1"/>
        <end position="23"/>
    </location>
</feature>
<evidence type="ECO:0000256" key="2">
    <source>
        <dbReference type="SAM" id="SignalP"/>
    </source>
</evidence>
<comment type="caution">
    <text evidence="4">The sequence shown here is derived from an EMBL/GenBank/DDBJ whole genome shotgun (WGS) entry which is preliminary data.</text>
</comment>
<dbReference type="InterPro" id="IPR031712">
    <property type="entry name" value="DUF5077"/>
</dbReference>
<dbReference type="OrthoDB" id="181613at2"/>
<evidence type="ECO:0000313" key="4">
    <source>
        <dbReference type="EMBL" id="RBP45434.1"/>
    </source>
</evidence>
<dbReference type="AlphaFoldDB" id="A0A366HQR5"/>
<feature type="domain" description="DUF5077" evidence="3">
    <location>
        <begin position="229"/>
        <end position="343"/>
    </location>
</feature>
<gene>
    <name evidence="4" type="ORF">DES53_103433</name>
</gene>
<evidence type="ECO:0000259" key="3">
    <source>
        <dbReference type="Pfam" id="PF16871"/>
    </source>
</evidence>
<feature type="region of interest" description="Disordered" evidence="1">
    <location>
        <begin position="22"/>
        <end position="51"/>
    </location>
</feature>
<evidence type="ECO:0000256" key="1">
    <source>
        <dbReference type="SAM" id="MobiDB-lite"/>
    </source>
</evidence>
<feature type="compositionally biased region" description="Basic and acidic residues" evidence="1">
    <location>
        <begin position="41"/>
        <end position="51"/>
    </location>
</feature>
<evidence type="ECO:0000313" key="5">
    <source>
        <dbReference type="Proteomes" id="UP000253426"/>
    </source>
</evidence>
<organism evidence="4 5">
    <name type="scientific">Roseimicrobium gellanilyticum</name>
    <dbReference type="NCBI Taxonomy" id="748857"/>
    <lineage>
        <taxon>Bacteria</taxon>
        <taxon>Pseudomonadati</taxon>
        <taxon>Verrucomicrobiota</taxon>
        <taxon>Verrucomicrobiia</taxon>
        <taxon>Verrucomicrobiales</taxon>
        <taxon>Verrucomicrobiaceae</taxon>
        <taxon>Roseimicrobium</taxon>
    </lineage>
</organism>
<sequence>MHFFRLPLLLALGLSISLSPARAEKKETEEKPAAEAAATVKEADKKMEEEAPKDPLAEAEALLKAHAETGIGDFGSMEPLQRQDTPDRGVVAFNVDENKAVFSPMAHWEQYNIPMETKRWGRYNVRITYTLKSPALGVQVKIAGSTPESGGTLKKQIKGTSGARNSTFVGQIYVKEAGPLFVALYTPGGIGFSNFYLHEVALVPAPESENVLSPTEDGSLQLLANAATTWSENMRYEPKPEKNCLGFWTEKDDFAEWEFTVTKPGKYAVTVHQGCGAGGGSKVAVMLGEQKLNFTVKDTGGFQKWAPVNAGEVTISEPGTYRLAVKPETKNGKAIMDIQKVVLAPVS</sequence>
<name>A0A366HQR5_9BACT</name>
<keyword evidence="5" id="KW-1185">Reference proteome</keyword>
<dbReference type="InterPro" id="IPR008979">
    <property type="entry name" value="Galactose-bd-like_sf"/>
</dbReference>
<dbReference type="RefSeq" id="WP_113958556.1">
    <property type="nucleotide sequence ID" value="NZ_QNRR01000003.1"/>
</dbReference>
<dbReference type="EMBL" id="QNRR01000003">
    <property type="protein sequence ID" value="RBP45434.1"/>
    <property type="molecule type" value="Genomic_DNA"/>
</dbReference>
<feature type="chain" id="PRO_5016735761" description="DUF5077 domain-containing protein" evidence="2">
    <location>
        <begin position="24"/>
        <end position="347"/>
    </location>
</feature>
<dbReference type="SUPFAM" id="SSF49785">
    <property type="entry name" value="Galactose-binding domain-like"/>
    <property type="match status" value="1"/>
</dbReference>
<keyword evidence="2" id="KW-0732">Signal</keyword>
<dbReference type="Pfam" id="PF16871">
    <property type="entry name" value="DUF5077"/>
    <property type="match status" value="1"/>
</dbReference>
<protein>
    <recommendedName>
        <fullName evidence="3">DUF5077 domain-containing protein</fullName>
    </recommendedName>
</protein>
<reference evidence="4 5" key="1">
    <citation type="submission" date="2018-06" db="EMBL/GenBank/DDBJ databases">
        <title>Genomic Encyclopedia of Type Strains, Phase IV (KMG-IV): sequencing the most valuable type-strain genomes for metagenomic binning, comparative biology and taxonomic classification.</title>
        <authorList>
            <person name="Goeker M."/>
        </authorList>
    </citation>
    <scope>NUCLEOTIDE SEQUENCE [LARGE SCALE GENOMIC DNA]</scope>
    <source>
        <strain evidence="4 5">DSM 25532</strain>
    </source>
</reference>
<dbReference type="Gene3D" id="2.60.120.260">
    <property type="entry name" value="Galactose-binding domain-like"/>
    <property type="match status" value="1"/>
</dbReference>
<feature type="compositionally biased region" description="Basic and acidic residues" evidence="1">
    <location>
        <begin position="22"/>
        <end position="33"/>
    </location>
</feature>
<proteinExistence type="predicted"/>